<keyword evidence="2" id="KW-1185">Reference proteome</keyword>
<dbReference type="Proteomes" id="UP001153365">
    <property type="component" value="Unassembled WGS sequence"/>
</dbReference>
<reference evidence="1" key="1">
    <citation type="submission" date="2022-06" db="EMBL/GenBank/DDBJ databases">
        <authorList>
            <consortium name="SYNGENTA / RWTH Aachen University"/>
        </authorList>
    </citation>
    <scope>NUCLEOTIDE SEQUENCE</scope>
</reference>
<organism evidence="1 2">
    <name type="scientific">Phakopsora pachyrhizi</name>
    <name type="common">Asian soybean rust disease fungus</name>
    <dbReference type="NCBI Taxonomy" id="170000"/>
    <lineage>
        <taxon>Eukaryota</taxon>
        <taxon>Fungi</taxon>
        <taxon>Dikarya</taxon>
        <taxon>Basidiomycota</taxon>
        <taxon>Pucciniomycotina</taxon>
        <taxon>Pucciniomycetes</taxon>
        <taxon>Pucciniales</taxon>
        <taxon>Phakopsoraceae</taxon>
        <taxon>Phakopsora</taxon>
    </lineage>
</organism>
<feature type="non-terminal residue" evidence="1">
    <location>
        <position position="1"/>
    </location>
</feature>
<sequence length="156" mass="17637">MKWFSQINVTWNIKSFKLFCFMPILHFALSIDPLYDLGLALAPQLWKAPPELRSGPSSVPEKPLLLHHLTSSPDALITSDLESSFLHQTVDFPSWQTLLDQNHQEGFFLPHQNLAFRNEEAVNFDATLAPQLVQAPPDLTSAHSSLPEYTQPLHPL</sequence>
<comment type="caution">
    <text evidence="1">The sequence shown here is derived from an EMBL/GenBank/DDBJ whole genome shotgun (WGS) entry which is preliminary data.</text>
</comment>
<evidence type="ECO:0000313" key="2">
    <source>
        <dbReference type="Proteomes" id="UP001153365"/>
    </source>
</evidence>
<evidence type="ECO:0000313" key="1">
    <source>
        <dbReference type="EMBL" id="CAH7676490.1"/>
    </source>
</evidence>
<dbReference type="AlphaFoldDB" id="A0AAV0B0G2"/>
<dbReference type="EMBL" id="CALTRL010002707">
    <property type="protein sequence ID" value="CAH7676490.1"/>
    <property type="molecule type" value="Genomic_DNA"/>
</dbReference>
<proteinExistence type="predicted"/>
<gene>
    <name evidence="1" type="ORF">PPACK8108_LOCUS11625</name>
</gene>
<name>A0AAV0B0G2_PHAPC</name>
<feature type="non-terminal residue" evidence="1">
    <location>
        <position position="156"/>
    </location>
</feature>
<accession>A0AAV0B0G2</accession>
<protein>
    <submittedName>
        <fullName evidence="1">Expressed protein</fullName>
    </submittedName>
</protein>